<evidence type="ECO:0000256" key="3">
    <source>
        <dbReference type="ARBA" id="ARBA00023125"/>
    </source>
</evidence>
<evidence type="ECO:0000256" key="1">
    <source>
        <dbReference type="ARBA" id="ARBA00022491"/>
    </source>
</evidence>
<dbReference type="SUPFAM" id="SSF48498">
    <property type="entry name" value="Tetracyclin repressor-like, C-terminal domain"/>
    <property type="match status" value="1"/>
</dbReference>
<keyword evidence="3 5" id="KW-0238">DNA-binding</keyword>
<dbReference type="AlphaFoldDB" id="A0A6S7BHM1"/>
<evidence type="ECO:0000259" key="6">
    <source>
        <dbReference type="PROSITE" id="PS50977"/>
    </source>
</evidence>
<feature type="domain" description="HTH tetR-type" evidence="6">
    <location>
        <begin position="13"/>
        <end position="73"/>
    </location>
</feature>
<gene>
    <name evidence="7" type="primary">betI_1</name>
    <name evidence="7" type="ORF">LMG28138_03152</name>
</gene>
<keyword evidence="1" id="KW-0678">Repressor</keyword>
<organism evidence="7 8">
    <name type="scientific">Pararobbsia alpina</name>
    <dbReference type="NCBI Taxonomy" id="621374"/>
    <lineage>
        <taxon>Bacteria</taxon>
        <taxon>Pseudomonadati</taxon>
        <taxon>Pseudomonadota</taxon>
        <taxon>Betaproteobacteria</taxon>
        <taxon>Burkholderiales</taxon>
        <taxon>Burkholderiaceae</taxon>
        <taxon>Pararobbsia</taxon>
    </lineage>
</organism>
<dbReference type="InterPro" id="IPR001647">
    <property type="entry name" value="HTH_TetR"/>
</dbReference>
<dbReference type="RefSeq" id="WP_175105690.1">
    <property type="nucleotide sequence ID" value="NZ_CADIKM010000014.1"/>
</dbReference>
<keyword evidence="4" id="KW-0804">Transcription</keyword>
<keyword evidence="2" id="KW-0805">Transcription regulation</keyword>
<dbReference type="EMBL" id="CADIKM010000014">
    <property type="protein sequence ID" value="CAB3791432.1"/>
    <property type="molecule type" value="Genomic_DNA"/>
</dbReference>
<dbReference type="Gene3D" id="1.10.357.10">
    <property type="entry name" value="Tetracycline Repressor, domain 2"/>
    <property type="match status" value="1"/>
</dbReference>
<evidence type="ECO:0000256" key="5">
    <source>
        <dbReference type="PROSITE-ProRule" id="PRU00335"/>
    </source>
</evidence>
<dbReference type="SUPFAM" id="SSF46689">
    <property type="entry name" value="Homeodomain-like"/>
    <property type="match status" value="1"/>
</dbReference>
<dbReference type="PROSITE" id="PS50977">
    <property type="entry name" value="HTH_TETR_2"/>
    <property type="match status" value="1"/>
</dbReference>
<proteinExistence type="predicted"/>
<evidence type="ECO:0000256" key="2">
    <source>
        <dbReference type="ARBA" id="ARBA00023015"/>
    </source>
</evidence>
<protein>
    <submittedName>
        <fullName evidence="7">HTH-type transcriptional regulator BetI</fullName>
    </submittedName>
</protein>
<name>A0A6S7BHM1_9BURK</name>
<reference evidence="7 8" key="1">
    <citation type="submission" date="2020-04" db="EMBL/GenBank/DDBJ databases">
        <authorList>
            <person name="De Canck E."/>
        </authorList>
    </citation>
    <scope>NUCLEOTIDE SEQUENCE [LARGE SCALE GENOMIC DNA]</scope>
    <source>
        <strain evidence="7 8">LMG 28138</strain>
    </source>
</reference>
<evidence type="ECO:0000313" key="7">
    <source>
        <dbReference type="EMBL" id="CAB3791432.1"/>
    </source>
</evidence>
<dbReference type="PANTHER" id="PTHR47506:SF6">
    <property type="entry name" value="HTH-TYPE TRANSCRIPTIONAL REPRESSOR NEMR"/>
    <property type="match status" value="1"/>
</dbReference>
<dbReference type="Proteomes" id="UP000494115">
    <property type="component" value="Unassembled WGS sequence"/>
</dbReference>
<dbReference type="InterPro" id="IPR036271">
    <property type="entry name" value="Tet_transcr_reg_TetR-rel_C_sf"/>
</dbReference>
<evidence type="ECO:0000256" key="4">
    <source>
        <dbReference type="ARBA" id="ARBA00023163"/>
    </source>
</evidence>
<dbReference type="GO" id="GO:0003677">
    <property type="term" value="F:DNA binding"/>
    <property type="evidence" value="ECO:0007669"/>
    <property type="project" value="UniProtKB-UniRule"/>
</dbReference>
<dbReference type="PRINTS" id="PR00455">
    <property type="entry name" value="HTHTETR"/>
</dbReference>
<dbReference type="Pfam" id="PF00440">
    <property type="entry name" value="TetR_N"/>
    <property type="match status" value="1"/>
</dbReference>
<dbReference type="InterPro" id="IPR039538">
    <property type="entry name" value="BetI_C"/>
</dbReference>
<dbReference type="InterPro" id="IPR009057">
    <property type="entry name" value="Homeodomain-like_sf"/>
</dbReference>
<sequence>MIRKRLTREESRDQTRQRLLDAALKLIAKKGLTGTSVEDIAGAAGYTRGAFYSNFGSKNDLFIELLRRDHQQATAELQDLVNDELPVEQIQARTREMYGQLYRDNECFMNWTEARMMAVRDAKFRAKLAALMTEKRDQIAELIAYFYQRVGVAPPTSPDVMATGFMSLAEGVKLFMLSSPNEMTADKAETVLTLFVDSIMELALLQREKPAAD</sequence>
<accession>A0A6S7BHM1</accession>
<feature type="DNA-binding region" description="H-T-H motif" evidence="5">
    <location>
        <begin position="36"/>
        <end position="55"/>
    </location>
</feature>
<evidence type="ECO:0000313" key="8">
    <source>
        <dbReference type="Proteomes" id="UP000494115"/>
    </source>
</evidence>
<keyword evidence="8" id="KW-1185">Reference proteome</keyword>
<dbReference type="Pfam" id="PF13977">
    <property type="entry name" value="TetR_C_6"/>
    <property type="match status" value="1"/>
</dbReference>
<dbReference type="PANTHER" id="PTHR47506">
    <property type="entry name" value="TRANSCRIPTIONAL REGULATORY PROTEIN"/>
    <property type="match status" value="1"/>
</dbReference>